<protein>
    <submittedName>
        <fullName evidence="2">Uncharacterized protein</fullName>
    </submittedName>
</protein>
<dbReference type="AlphaFoldDB" id="A0A1B6NUT4"/>
<evidence type="ECO:0000256" key="1">
    <source>
        <dbReference type="SAM" id="Phobius"/>
    </source>
</evidence>
<gene>
    <name evidence="2" type="ORF">MGSAQ_001294</name>
</gene>
<accession>A0A1B6NUT4</accession>
<evidence type="ECO:0000313" key="2">
    <source>
        <dbReference type="EMBL" id="KTF07210.1"/>
    </source>
</evidence>
<feature type="transmembrane region" description="Helical" evidence="1">
    <location>
        <begin position="21"/>
        <end position="44"/>
    </location>
</feature>
<dbReference type="EMBL" id="AYSL01000686">
    <property type="protein sequence ID" value="KTF07210.1"/>
    <property type="molecule type" value="Genomic_DNA"/>
</dbReference>
<name>A0A1B6NUT4_9ZZZZ</name>
<keyword evidence="1" id="KW-0472">Membrane</keyword>
<comment type="caution">
    <text evidence="2">The sequence shown here is derived from an EMBL/GenBank/DDBJ whole genome shotgun (WGS) entry which is preliminary data.</text>
</comment>
<sequence length="60" mass="7023">MAEVIRLSFFPLGNYLDPLCFSFKTCCFFKCLIIFIIGVINIYWRPAIKMNETAKPINTR</sequence>
<reference evidence="2" key="1">
    <citation type="submission" date="2013-11" db="EMBL/GenBank/DDBJ databases">
        <title>Microbial diversity, functional groups and degradation webs in Northern and Southern Mediterranean and Red Sea marine crude oil polluted sites.</title>
        <authorList>
            <person name="Daffonchio D."/>
            <person name="Mapelli F."/>
            <person name="Ferrer M."/>
            <person name="Richter M."/>
            <person name="Cherif A."/>
            <person name="Malkawi H.I."/>
            <person name="Yakimov M.M."/>
            <person name="Abdel-Fattah Y.R."/>
            <person name="Blaghen M."/>
            <person name="Golyshin P.N."/>
            <person name="Kalogerakis N."/>
            <person name="Boon N."/>
            <person name="Magagnini M."/>
            <person name="Fava F."/>
        </authorList>
    </citation>
    <scope>NUCLEOTIDE SEQUENCE</scope>
</reference>
<keyword evidence="1" id="KW-0812">Transmembrane</keyword>
<proteinExistence type="predicted"/>
<organism evidence="2">
    <name type="scientific">marine sediment metagenome</name>
    <dbReference type="NCBI Taxonomy" id="412755"/>
    <lineage>
        <taxon>unclassified sequences</taxon>
        <taxon>metagenomes</taxon>
        <taxon>ecological metagenomes</taxon>
    </lineage>
</organism>
<keyword evidence="1" id="KW-1133">Transmembrane helix</keyword>